<proteinExistence type="predicted"/>
<keyword evidence="2" id="KW-1185">Reference proteome</keyword>
<dbReference type="Proteomes" id="UP000996601">
    <property type="component" value="Unassembled WGS sequence"/>
</dbReference>
<evidence type="ECO:0000313" key="2">
    <source>
        <dbReference type="Proteomes" id="UP000996601"/>
    </source>
</evidence>
<dbReference type="EMBL" id="WHSB02000008">
    <property type="protein sequence ID" value="MCQ4632704.1"/>
    <property type="molecule type" value="Genomic_DNA"/>
</dbReference>
<comment type="caution">
    <text evidence="1">The sequence shown here is derived from an EMBL/GenBank/DDBJ whole genome shotgun (WGS) entry which is preliminary data.</text>
</comment>
<gene>
    <name evidence="1" type="ORF">GB927_021865</name>
</gene>
<organism evidence="1 2">
    <name type="scientific">Shinella lacus</name>
    <dbReference type="NCBI Taxonomy" id="2654216"/>
    <lineage>
        <taxon>Bacteria</taxon>
        <taxon>Pseudomonadati</taxon>
        <taxon>Pseudomonadota</taxon>
        <taxon>Alphaproteobacteria</taxon>
        <taxon>Hyphomicrobiales</taxon>
        <taxon>Rhizobiaceae</taxon>
        <taxon>Shinella</taxon>
    </lineage>
</organism>
<sequence>MSIAVASHAKLDANETALLCCIAVSGRAAIWHRQAECVWGLPLESKIEAELSQSVFQRAFKRRLITRVDTLEHQHLQSMQGYSREQVVKLRVKNFSFFHKIGDRKCVPSDLRVVDCLSKNWYGFHVNFKHVTQFPSKGILKRSQRHCNQQMDFQILGLVPVSIAIIANLRCHLDPDVVWHIPKTKNSKDPVKWTLTAEQIDFRSIAKVTQVFPPIAENHSIPFQWGDHVRRLIVISDIYQRLKNLPFHFEIQGELPVEIKRRLDAVGKGALLVEGLKNNPLPTSPEFMVGSAAQSLEEDMEFSILRPQAPEAETVESVLEELAVNKPVIARRGFAAFHRQRKLLTDENWAAIGSAIASDLATVSVDGDFTTRLHLLADVVSYPGSAQRAEIDIKALLGDAQFFDNLIASVSNDDDLSIGSAVFLALQAFLGKALPPPTRTAANGAKVPEASEHYDWFKGFLEGDTPLTEDQSDRIATLAKEAHIVRSLINASKAKSVNAAINSVIKAAMLKCELPRTDLTVLLDDYDYIQNLLGEDFSRTVERYAARVSTKNLLDLTLESVPAALLVDTGKMSAPPWQSFHSRVGVLLAQVPTGDWLEHLSSGSSLAEVLIRKIETSGLSIDDPDFRRVFADFIAGVLSGTISVAKNDLNYDRLLDCIDAKFHPDVIRTIRERLSNIGAATLAA</sequence>
<evidence type="ECO:0000313" key="1">
    <source>
        <dbReference type="EMBL" id="MCQ4632704.1"/>
    </source>
</evidence>
<name>A0ABT1RC88_9HYPH</name>
<accession>A0ABT1RC88</accession>
<protein>
    <submittedName>
        <fullName evidence="1">Uncharacterized protein</fullName>
    </submittedName>
</protein>
<reference evidence="1" key="1">
    <citation type="submission" date="2021-07" db="EMBL/GenBank/DDBJ databases">
        <title>Shinella sp. nov., a novel member of the genus Shinella from water.</title>
        <authorList>
            <person name="Deng Y."/>
        </authorList>
    </citation>
    <scope>NUCLEOTIDE SEQUENCE</scope>
    <source>
        <strain evidence="1">CPCC 100929</strain>
    </source>
</reference>